<proteinExistence type="predicted"/>
<dbReference type="EMBL" id="JBHEZZ010000023">
    <property type="protein sequence ID" value="MFC1405720.1"/>
    <property type="molecule type" value="Genomic_DNA"/>
</dbReference>
<organism evidence="1 2">
    <name type="scientific">Streptacidiphilus cavernicola</name>
    <dbReference type="NCBI Taxonomy" id="3342716"/>
    <lineage>
        <taxon>Bacteria</taxon>
        <taxon>Bacillati</taxon>
        <taxon>Actinomycetota</taxon>
        <taxon>Actinomycetes</taxon>
        <taxon>Kitasatosporales</taxon>
        <taxon>Streptomycetaceae</taxon>
        <taxon>Streptacidiphilus</taxon>
    </lineage>
</organism>
<sequence>MLTMERPGVEAAAHDTFSYWCQWFATNPATGAAYSLGGAAALTPRLAMRWARQRGQDIGPQLNPPGSWVIDGWLQDERELAKALYQLTVGITYDLTVYEESAEYALTIRPIAIPPITDPANGGGSC</sequence>
<protein>
    <submittedName>
        <fullName evidence="1">Uncharacterized protein</fullName>
    </submittedName>
</protein>
<name>A0ABV6UW63_9ACTN</name>
<evidence type="ECO:0000313" key="1">
    <source>
        <dbReference type="EMBL" id="MFC1405720.1"/>
    </source>
</evidence>
<dbReference type="RefSeq" id="WP_051726390.1">
    <property type="nucleotide sequence ID" value="NZ_JBHEZZ010000023.1"/>
</dbReference>
<accession>A0ABV6UW63</accession>
<evidence type="ECO:0000313" key="2">
    <source>
        <dbReference type="Proteomes" id="UP001592528"/>
    </source>
</evidence>
<comment type="caution">
    <text evidence="1">The sequence shown here is derived from an EMBL/GenBank/DDBJ whole genome shotgun (WGS) entry which is preliminary data.</text>
</comment>
<keyword evidence="2" id="KW-1185">Reference proteome</keyword>
<dbReference type="Proteomes" id="UP001592528">
    <property type="component" value="Unassembled WGS sequence"/>
</dbReference>
<gene>
    <name evidence="1" type="ORF">ACEZDJ_30965</name>
</gene>
<reference evidence="1 2" key="1">
    <citation type="submission" date="2024-09" db="EMBL/GenBank/DDBJ databases">
        <authorList>
            <person name="Lee S.D."/>
        </authorList>
    </citation>
    <scope>NUCLEOTIDE SEQUENCE [LARGE SCALE GENOMIC DNA]</scope>
    <source>
        <strain evidence="1 2">N1-5</strain>
    </source>
</reference>